<dbReference type="NCBIfam" id="NF002359">
    <property type="entry name" value="PRK01318.2-6"/>
    <property type="match status" value="1"/>
</dbReference>
<comment type="similarity">
    <text evidence="2 13">Belongs to the OXA1/ALB3/YidC family. Type 1 subfamily.</text>
</comment>
<dbReference type="EMBL" id="QBKT01000011">
    <property type="protein sequence ID" value="PTX58982.1"/>
    <property type="molecule type" value="Genomic_DNA"/>
</dbReference>
<evidence type="ECO:0000256" key="1">
    <source>
        <dbReference type="ARBA" id="ARBA00004429"/>
    </source>
</evidence>
<evidence type="ECO:0000256" key="2">
    <source>
        <dbReference type="ARBA" id="ARBA00010527"/>
    </source>
</evidence>
<organism evidence="17 18">
    <name type="scientific">Kordia periserrulae</name>
    <dbReference type="NCBI Taxonomy" id="701523"/>
    <lineage>
        <taxon>Bacteria</taxon>
        <taxon>Pseudomonadati</taxon>
        <taxon>Bacteroidota</taxon>
        <taxon>Flavobacteriia</taxon>
        <taxon>Flavobacteriales</taxon>
        <taxon>Flavobacteriaceae</taxon>
        <taxon>Kordia</taxon>
    </lineage>
</organism>
<dbReference type="NCBIfam" id="TIGR03592">
    <property type="entry name" value="yidC_oxa1_cterm"/>
    <property type="match status" value="1"/>
</dbReference>
<dbReference type="GO" id="GO:0051205">
    <property type="term" value="P:protein insertion into membrane"/>
    <property type="evidence" value="ECO:0007669"/>
    <property type="project" value="TreeGrafter"/>
</dbReference>
<dbReference type="Pfam" id="PF02096">
    <property type="entry name" value="60KD_IMP"/>
    <property type="match status" value="1"/>
</dbReference>
<dbReference type="AlphaFoldDB" id="A0A2T6BSD2"/>
<name>A0A2T6BSD2_9FLAO</name>
<evidence type="ECO:0000256" key="8">
    <source>
        <dbReference type="ARBA" id="ARBA00022989"/>
    </source>
</evidence>
<dbReference type="InterPro" id="IPR028053">
    <property type="entry name" value="Membr_insert_YidC_N"/>
</dbReference>
<evidence type="ECO:0000256" key="10">
    <source>
        <dbReference type="ARBA" id="ARBA00023186"/>
    </source>
</evidence>
<dbReference type="Pfam" id="PF14849">
    <property type="entry name" value="YidC_periplas"/>
    <property type="match status" value="1"/>
</dbReference>
<feature type="domain" description="Membrane insertase YidC/Oxa/ALB C-terminal" evidence="15">
    <location>
        <begin position="390"/>
        <end position="596"/>
    </location>
</feature>
<evidence type="ECO:0000256" key="5">
    <source>
        <dbReference type="ARBA" id="ARBA00022475"/>
    </source>
</evidence>
<evidence type="ECO:0000259" key="15">
    <source>
        <dbReference type="Pfam" id="PF02096"/>
    </source>
</evidence>
<keyword evidence="5 13" id="KW-1003">Cell membrane</keyword>
<evidence type="ECO:0000256" key="6">
    <source>
        <dbReference type="ARBA" id="ARBA00022692"/>
    </source>
</evidence>
<dbReference type="CDD" id="cd20070">
    <property type="entry name" value="5TM_YidC_Alb3"/>
    <property type="match status" value="1"/>
</dbReference>
<feature type="transmembrane region" description="Helical" evidence="13">
    <location>
        <begin position="7"/>
        <end position="25"/>
    </location>
</feature>
<dbReference type="PRINTS" id="PR00701">
    <property type="entry name" value="60KDINNERMP"/>
</dbReference>
<dbReference type="GO" id="GO:0032977">
    <property type="term" value="F:membrane insertase activity"/>
    <property type="evidence" value="ECO:0007669"/>
    <property type="project" value="InterPro"/>
</dbReference>
<comment type="caution">
    <text evidence="17">The sequence shown here is derived from an EMBL/GenBank/DDBJ whole genome shotgun (WGS) entry which is preliminary data.</text>
</comment>
<keyword evidence="9 13" id="KW-0472">Membrane</keyword>
<evidence type="ECO:0000256" key="12">
    <source>
        <dbReference type="ARBA" id="ARBA00033342"/>
    </source>
</evidence>
<evidence type="ECO:0000256" key="3">
    <source>
        <dbReference type="ARBA" id="ARBA00015325"/>
    </source>
</evidence>
<feature type="domain" description="Membrane insertase YidC N-terminal" evidence="16">
    <location>
        <begin position="99"/>
        <end position="375"/>
    </location>
</feature>
<keyword evidence="6 13" id="KW-0812">Transmembrane</keyword>
<dbReference type="GO" id="GO:0015031">
    <property type="term" value="P:protein transport"/>
    <property type="evidence" value="ECO:0007669"/>
    <property type="project" value="UniProtKB-KW"/>
</dbReference>
<reference evidence="17 18" key="1">
    <citation type="submission" date="2018-04" db="EMBL/GenBank/DDBJ databases">
        <title>Genomic Encyclopedia of Archaeal and Bacterial Type Strains, Phase II (KMG-II): from individual species to whole genera.</title>
        <authorList>
            <person name="Goeker M."/>
        </authorList>
    </citation>
    <scope>NUCLEOTIDE SEQUENCE [LARGE SCALE GENOMIC DNA]</scope>
    <source>
        <strain evidence="17 18">DSM 25731</strain>
    </source>
</reference>
<feature type="transmembrane region" description="Helical" evidence="13">
    <location>
        <begin position="454"/>
        <end position="475"/>
    </location>
</feature>
<dbReference type="InterPro" id="IPR038221">
    <property type="entry name" value="YidC_periplasmic_sf"/>
</dbReference>
<evidence type="ECO:0000313" key="18">
    <source>
        <dbReference type="Proteomes" id="UP000244090"/>
    </source>
</evidence>
<dbReference type="InterPro" id="IPR001708">
    <property type="entry name" value="YidC/ALB3/OXA1/COX18"/>
</dbReference>
<evidence type="ECO:0000313" key="17">
    <source>
        <dbReference type="EMBL" id="PTX58982.1"/>
    </source>
</evidence>
<sequence>MEENKFDYKQLIGIAIIALIGVFWLNTMKPTPEEEEAAKKAAAEKNKTTQVADSTATKTNTVLETTTLDLTDSTQVAKYKNATGAFGFNAGKVDMNGTTTIENQLLSLKISNKGGQIIEARVKGQLVKGEFKELKTYDSLPVYLIKDGNASFGLNLTTADNRVINTKELPFEPTYSENGDTKTLSMKLKIAPNKFLEYVYELKDDYMMDFTVRSQGLNGAINASQPINMEWKLKSFRHAKSVTYENRYTDVHYEYEDGKDSYLGQMEDEENPKGVTWIGYKQHFFSSILLTDTPFRRANLTSENIVDSEMPEKDVEFLKNFSSTIPLELNGGELNYAMNMYHGPTDYETLSAYDRNLDEIVPLGWGIFGWINRYFLIPLFGLLSMFLPAGIAIIVMTIMVRLLLSPITYKSYLSQAKMKVIRPEINEINQKYKDDAMKKQQETMKLYSKAGVSPMAGCIPALLQIPVFYALFMFFPSAFELRQKSFLWADDLSSYDTIYKFPEGFSIPLYGDHVSLFPILASIAIFFYMRMTTGQQMSSMQQPQEGMPDMSKMMKYMMYFSPLLMLLFFNNYASGLSLYYFISNLITIGIMLVIKKYIIDEDKIHAQIEENKKKPKKQNRFQKKMQEMMEQAEAQKKANAKKK</sequence>
<dbReference type="CDD" id="cd19961">
    <property type="entry name" value="EcYidC-like_peri"/>
    <property type="match status" value="1"/>
</dbReference>
<dbReference type="InterPro" id="IPR047196">
    <property type="entry name" value="YidC_ALB_C"/>
</dbReference>
<dbReference type="Gene3D" id="2.70.98.90">
    <property type="match status" value="1"/>
</dbReference>
<evidence type="ECO:0000256" key="11">
    <source>
        <dbReference type="ARBA" id="ARBA00033245"/>
    </source>
</evidence>
<dbReference type="OrthoDB" id="9780552at2"/>
<feature type="region of interest" description="Disordered" evidence="14">
    <location>
        <begin position="609"/>
        <end position="643"/>
    </location>
</feature>
<comment type="subcellular location">
    <subcellularLocation>
        <location evidence="1">Cell inner membrane</location>
        <topology evidence="1">Multi-pass membrane protein</topology>
    </subcellularLocation>
    <subcellularLocation>
        <location evidence="13">Cell membrane</location>
        <topology evidence="13">Multi-pass membrane protein</topology>
    </subcellularLocation>
</comment>
<feature type="transmembrane region" description="Helical" evidence="13">
    <location>
        <begin position="375"/>
        <end position="404"/>
    </location>
</feature>
<comment type="subunit">
    <text evidence="13">Interacts with the Sec translocase complex via SecD. Specifically interacts with transmembrane segments of nascent integral membrane proteins during membrane integration.</text>
</comment>
<feature type="compositionally biased region" description="Basic residues" evidence="14">
    <location>
        <begin position="613"/>
        <end position="623"/>
    </location>
</feature>
<feature type="transmembrane region" description="Helical" evidence="13">
    <location>
        <begin position="553"/>
        <end position="572"/>
    </location>
</feature>
<keyword evidence="18" id="KW-1185">Reference proteome</keyword>
<evidence type="ECO:0000259" key="16">
    <source>
        <dbReference type="Pfam" id="PF14849"/>
    </source>
</evidence>
<keyword evidence="8 13" id="KW-1133">Transmembrane helix</keyword>
<evidence type="ECO:0000256" key="14">
    <source>
        <dbReference type="SAM" id="MobiDB-lite"/>
    </source>
</evidence>
<gene>
    <name evidence="13" type="primary">yidC</name>
    <name evidence="17" type="ORF">C8N46_11151</name>
</gene>
<keyword evidence="10 13" id="KW-0143">Chaperone</keyword>
<dbReference type="InterPro" id="IPR019998">
    <property type="entry name" value="Membr_insert_YidC"/>
</dbReference>
<dbReference type="NCBIfam" id="TIGR03593">
    <property type="entry name" value="yidC_nterm"/>
    <property type="match status" value="1"/>
</dbReference>
<protein>
    <recommendedName>
        <fullName evidence="3 13">Membrane protein insertase YidC</fullName>
    </recommendedName>
    <alternativeName>
        <fullName evidence="12 13">Foldase YidC</fullName>
    </alternativeName>
    <alternativeName>
        <fullName evidence="11 13">Membrane integrase YidC</fullName>
    </alternativeName>
    <alternativeName>
        <fullName evidence="13">Membrane protein YidC</fullName>
    </alternativeName>
</protein>
<dbReference type="PANTHER" id="PTHR12428:SF65">
    <property type="entry name" value="CYTOCHROME C OXIDASE ASSEMBLY PROTEIN COX18, MITOCHONDRIAL"/>
    <property type="match status" value="1"/>
</dbReference>
<feature type="transmembrane region" description="Helical" evidence="13">
    <location>
        <begin position="514"/>
        <end position="532"/>
    </location>
</feature>
<dbReference type="GO" id="GO:0005886">
    <property type="term" value="C:plasma membrane"/>
    <property type="evidence" value="ECO:0007669"/>
    <property type="project" value="UniProtKB-SubCell"/>
</dbReference>
<dbReference type="PANTHER" id="PTHR12428">
    <property type="entry name" value="OXA1"/>
    <property type="match status" value="1"/>
</dbReference>
<dbReference type="RefSeq" id="WP_108116512.1">
    <property type="nucleotide sequence ID" value="NZ_QBKT01000011.1"/>
</dbReference>
<proteinExistence type="inferred from homology"/>
<comment type="function">
    <text evidence="13">Required for the insertion and/or proper folding and/or complex formation of integral membrane proteins into the membrane. Involved in integration of membrane proteins that insert both dependently and independently of the Sec translocase complex, as well as at least some lipoproteins. Aids folding of multispanning membrane proteins.</text>
</comment>
<evidence type="ECO:0000256" key="4">
    <source>
        <dbReference type="ARBA" id="ARBA00022448"/>
    </source>
</evidence>
<evidence type="ECO:0000256" key="9">
    <source>
        <dbReference type="ARBA" id="ARBA00023136"/>
    </source>
</evidence>
<keyword evidence="7 13" id="KW-0653">Protein transport</keyword>
<dbReference type="NCBIfam" id="NF002356">
    <property type="entry name" value="PRK01318.2-3"/>
    <property type="match status" value="1"/>
</dbReference>
<keyword evidence="4 13" id="KW-0813">Transport</keyword>
<evidence type="ECO:0000256" key="13">
    <source>
        <dbReference type="HAMAP-Rule" id="MF_01810"/>
    </source>
</evidence>
<accession>A0A2T6BSD2</accession>
<dbReference type="InterPro" id="IPR028055">
    <property type="entry name" value="YidC/Oxa/ALB_C"/>
</dbReference>
<dbReference type="Proteomes" id="UP000244090">
    <property type="component" value="Unassembled WGS sequence"/>
</dbReference>
<dbReference type="HAMAP" id="MF_01810">
    <property type="entry name" value="YidC_type1"/>
    <property type="match status" value="1"/>
</dbReference>
<evidence type="ECO:0000256" key="7">
    <source>
        <dbReference type="ARBA" id="ARBA00022927"/>
    </source>
</evidence>